<dbReference type="Proteomes" id="UP000320839">
    <property type="component" value="Chromosome"/>
</dbReference>
<evidence type="ECO:0000313" key="8">
    <source>
        <dbReference type="EMBL" id="QDV17098.1"/>
    </source>
</evidence>
<dbReference type="InterPro" id="IPR036388">
    <property type="entry name" value="WH-like_DNA-bd_sf"/>
</dbReference>
<evidence type="ECO:0000256" key="3">
    <source>
        <dbReference type="ARBA" id="ARBA00023082"/>
    </source>
</evidence>
<dbReference type="GO" id="GO:0016987">
    <property type="term" value="F:sigma factor activity"/>
    <property type="evidence" value="ECO:0007669"/>
    <property type="project" value="UniProtKB-KW"/>
</dbReference>
<feature type="domain" description="RNA polymerase sigma-70 ECF-like HTH" evidence="6">
    <location>
        <begin position="14"/>
        <end position="176"/>
    </location>
</feature>
<dbReference type="InterPro" id="IPR053812">
    <property type="entry name" value="HTH_Sigma70_ECF-like"/>
</dbReference>
<evidence type="ECO:0000313" key="7">
    <source>
        <dbReference type="EMBL" id="QDT27540.1"/>
    </source>
</evidence>
<keyword evidence="3" id="KW-0731">Sigma factor</keyword>
<organism evidence="7 9">
    <name type="scientific">Gimesia panareensis</name>
    <dbReference type="NCBI Taxonomy" id="2527978"/>
    <lineage>
        <taxon>Bacteria</taxon>
        <taxon>Pseudomonadati</taxon>
        <taxon>Planctomycetota</taxon>
        <taxon>Planctomycetia</taxon>
        <taxon>Planctomycetales</taxon>
        <taxon>Planctomycetaceae</taxon>
        <taxon>Gimesia</taxon>
    </lineage>
</organism>
<dbReference type="InterPro" id="IPR013325">
    <property type="entry name" value="RNA_pol_sigma_r2"/>
</dbReference>
<evidence type="ECO:0000256" key="1">
    <source>
        <dbReference type="ARBA" id="ARBA00010641"/>
    </source>
</evidence>
<evidence type="ECO:0000256" key="2">
    <source>
        <dbReference type="ARBA" id="ARBA00023015"/>
    </source>
</evidence>
<dbReference type="OrthoDB" id="290351at2"/>
<sequence length="192" mass="22094">MIYSRAMNLNTISTTLINHASQGDPDSLNRLMELSEWLLLRMVSRLLHNKQDMEDVVQETLSAVVKVMDTDNLRLKHGRHSFIRLLKTCLRNVSSNHFRKKQITPTGGTDNLNHLHNLIDETVETVQETRDIAEGLIELARLSENEKRVLRQVFISGKTAQDISKETELTYANVRKIQSRALYKIRVFLGEV</sequence>
<name>A0A517Q7D4_9PLAN</name>
<proteinExistence type="inferred from homology"/>
<evidence type="ECO:0000313" key="10">
    <source>
        <dbReference type="Proteomes" id="UP000320839"/>
    </source>
</evidence>
<dbReference type="SUPFAM" id="SSF88946">
    <property type="entry name" value="Sigma2 domain of RNA polymerase sigma factors"/>
    <property type="match status" value="1"/>
</dbReference>
<accession>A0A518FL60</accession>
<dbReference type="SUPFAM" id="SSF88659">
    <property type="entry name" value="Sigma3 and sigma4 domains of RNA polymerase sigma factors"/>
    <property type="match status" value="1"/>
</dbReference>
<comment type="similarity">
    <text evidence="1">Belongs to the sigma-70 factor family. ECF subfamily.</text>
</comment>
<dbReference type="PRINTS" id="PR00046">
    <property type="entry name" value="SIGMA70FCT"/>
</dbReference>
<dbReference type="AlphaFoldDB" id="A0A517Q7D4"/>
<evidence type="ECO:0000259" key="6">
    <source>
        <dbReference type="Pfam" id="PF07638"/>
    </source>
</evidence>
<dbReference type="InterPro" id="IPR039425">
    <property type="entry name" value="RNA_pol_sigma-70-like"/>
</dbReference>
<evidence type="ECO:0000256" key="5">
    <source>
        <dbReference type="ARBA" id="ARBA00023163"/>
    </source>
</evidence>
<dbReference type="PANTHER" id="PTHR43133:SF8">
    <property type="entry name" value="RNA POLYMERASE SIGMA FACTOR HI_1459-RELATED"/>
    <property type="match status" value="1"/>
</dbReference>
<dbReference type="Proteomes" id="UP000315647">
    <property type="component" value="Chromosome"/>
</dbReference>
<keyword evidence="2" id="KW-0805">Transcription regulation</keyword>
<dbReference type="InterPro" id="IPR014284">
    <property type="entry name" value="RNA_pol_sigma-70_dom"/>
</dbReference>
<dbReference type="InterPro" id="IPR000943">
    <property type="entry name" value="RNA_pol_sigma70"/>
</dbReference>
<dbReference type="Pfam" id="PF07638">
    <property type="entry name" value="Sigma70_ECF"/>
    <property type="match status" value="1"/>
</dbReference>
<dbReference type="GO" id="GO:0003677">
    <property type="term" value="F:DNA binding"/>
    <property type="evidence" value="ECO:0007669"/>
    <property type="project" value="UniProtKB-KW"/>
</dbReference>
<gene>
    <name evidence="7" type="ORF">Enr10x_28580</name>
    <name evidence="8" type="ORF">Pan153_17330</name>
</gene>
<keyword evidence="5" id="KW-0804">Transcription</keyword>
<dbReference type="PANTHER" id="PTHR43133">
    <property type="entry name" value="RNA POLYMERASE ECF-TYPE SIGMA FACTO"/>
    <property type="match status" value="1"/>
</dbReference>
<dbReference type="InterPro" id="IPR013324">
    <property type="entry name" value="RNA_pol_sigma_r3/r4-like"/>
</dbReference>
<dbReference type="EMBL" id="CP037421">
    <property type="protein sequence ID" value="QDT27540.1"/>
    <property type="molecule type" value="Genomic_DNA"/>
</dbReference>
<reference evidence="7 9" key="1">
    <citation type="submission" date="2019-03" db="EMBL/GenBank/DDBJ databases">
        <title>Deep-cultivation of Planctomycetes and their phenomic and genomic characterization uncovers novel biology.</title>
        <authorList>
            <person name="Wiegand S."/>
            <person name="Jogler M."/>
            <person name="Boedeker C."/>
            <person name="Pinto D."/>
            <person name="Vollmers J."/>
            <person name="Rivas-Marin E."/>
            <person name="Kohn T."/>
            <person name="Peeters S.H."/>
            <person name="Heuer A."/>
            <person name="Rast P."/>
            <person name="Oberbeckmann S."/>
            <person name="Bunk B."/>
            <person name="Jeske O."/>
            <person name="Meyerdierks A."/>
            <person name="Storesund J.E."/>
            <person name="Kallscheuer N."/>
            <person name="Luecker S."/>
            <person name="Lage O.M."/>
            <person name="Pohl T."/>
            <person name="Merkel B.J."/>
            <person name="Hornburger P."/>
            <person name="Mueller R.-W."/>
            <person name="Bruemmer F."/>
            <person name="Labrenz M."/>
            <person name="Spormann A.M."/>
            <person name="Op den Camp H."/>
            <person name="Overmann J."/>
            <person name="Amann R."/>
            <person name="Jetten M.S.M."/>
            <person name="Mascher T."/>
            <person name="Medema M.H."/>
            <person name="Devos D.P."/>
            <person name="Kaster A.-K."/>
            <person name="Ovreas L."/>
            <person name="Rohde M."/>
            <person name="Galperin M.Y."/>
            <person name="Jogler C."/>
        </authorList>
    </citation>
    <scope>NUCLEOTIDE SEQUENCE [LARGE SCALE GENOMIC DNA]</scope>
    <source>
        <strain evidence="7 9">Enr10</strain>
        <strain evidence="8 10">Pan153</strain>
    </source>
</reference>
<evidence type="ECO:0000313" key="9">
    <source>
        <dbReference type="Proteomes" id="UP000315647"/>
    </source>
</evidence>
<evidence type="ECO:0000256" key="4">
    <source>
        <dbReference type="ARBA" id="ARBA00023125"/>
    </source>
</evidence>
<dbReference type="Gene3D" id="1.10.1740.10">
    <property type="match status" value="1"/>
</dbReference>
<dbReference type="NCBIfam" id="TIGR02937">
    <property type="entry name" value="sigma70-ECF"/>
    <property type="match status" value="1"/>
</dbReference>
<keyword evidence="4" id="KW-0238">DNA-binding</keyword>
<accession>A0A517Q7D4</accession>
<dbReference type="GO" id="GO:0006352">
    <property type="term" value="P:DNA-templated transcription initiation"/>
    <property type="evidence" value="ECO:0007669"/>
    <property type="project" value="InterPro"/>
</dbReference>
<keyword evidence="9" id="KW-1185">Reference proteome</keyword>
<protein>
    <submittedName>
        <fullName evidence="7">RNA polymerase sigma factor</fullName>
    </submittedName>
</protein>
<dbReference type="EMBL" id="CP036317">
    <property type="protein sequence ID" value="QDV17098.1"/>
    <property type="molecule type" value="Genomic_DNA"/>
</dbReference>
<dbReference type="Gene3D" id="1.10.10.10">
    <property type="entry name" value="Winged helix-like DNA-binding domain superfamily/Winged helix DNA-binding domain"/>
    <property type="match status" value="1"/>
</dbReference>